<feature type="signal peptide" evidence="2">
    <location>
        <begin position="1"/>
        <end position="15"/>
    </location>
</feature>
<dbReference type="RefSeq" id="XP_023625573.1">
    <property type="nucleotide sequence ID" value="XM_023769805.1"/>
</dbReference>
<dbReference type="OrthoDB" id="4138121at2759"/>
<feature type="compositionally biased region" description="Polar residues" evidence="1">
    <location>
        <begin position="144"/>
        <end position="155"/>
    </location>
</feature>
<evidence type="ECO:0000313" key="3">
    <source>
        <dbReference type="EMBL" id="CZT18683.1"/>
    </source>
</evidence>
<feature type="chain" id="PRO_5013750059" evidence="2">
    <location>
        <begin position="16"/>
        <end position="179"/>
    </location>
</feature>
<reference evidence="3 4" key="1">
    <citation type="submission" date="2016-03" db="EMBL/GenBank/DDBJ databases">
        <authorList>
            <person name="Ploux O."/>
        </authorList>
    </citation>
    <scope>NUCLEOTIDE SEQUENCE [LARGE SCALE GENOMIC DNA]</scope>
    <source>
        <strain evidence="3 4">URUG2</strain>
    </source>
</reference>
<keyword evidence="2" id="KW-0732">Signal</keyword>
<name>A0A2D3VDM8_9PEZI</name>
<keyword evidence="4" id="KW-1185">Reference proteome</keyword>
<feature type="region of interest" description="Disordered" evidence="1">
    <location>
        <begin position="139"/>
        <end position="161"/>
    </location>
</feature>
<sequence length="179" mass="20066">MAPWMALLEAWAVQALLRTPAFHRAVEKVAKNVHRVRHGLPREEEGGTKLEGQEESGFTKHFMGAVKGQLGAAEQAEAEKMRPRSYYEQLRKGKAEGGPAVEEEENIEAMDAEAAWRRASRRLEAKGKAQQVDVVEEDADAAWRSTSKNLGQSEASRGFMGKYMDALREQVRENKKDGR</sequence>
<evidence type="ECO:0000256" key="1">
    <source>
        <dbReference type="SAM" id="MobiDB-lite"/>
    </source>
</evidence>
<dbReference type="AlphaFoldDB" id="A0A2D3VDM8"/>
<proteinExistence type="predicted"/>
<accession>A0A2D3VDM8</accession>
<organism evidence="3 4">
    <name type="scientific">Ramularia collo-cygni</name>
    <dbReference type="NCBI Taxonomy" id="112498"/>
    <lineage>
        <taxon>Eukaryota</taxon>
        <taxon>Fungi</taxon>
        <taxon>Dikarya</taxon>
        <taxon>Ascomycota</taxon>
        <taxon>Pezizomycotina</taxon>
        <taxon>Dothideomycetes</taxon>
        <taxon>Dothideomycetidae</taxon>
        <taxon>Mycosphaerellales</taxon>
        <taxon>Mycosphaerellaceae</taxon>
        <taxon>Ramularia</taxon>
    </lineage>
</organism>
<dbReference type="EMBL" id="FJUY01000006">
    <property type="protein sequence ID" value="CZT18683.1"/>
    <property type="molecule type" value="Genomic_DNA"/>
</dbReference>
<gene>
    <name evidence="3" type="ORF">RCC_04527</name>
</gene>
<evidence type="ECO:0000313" key="4">
    <source>
        <dbReference type="Proteomes" id="UP000225277"/>
    </source>
</evidence>
<protein>
    <submittedName>
        <fullName evidence="3">Uncharacterized protein</fullName>
    </submittedName>
</protein>
<dbReference type="GeneID" id="35599701"/>
<dbReference type="Proteomes" id="UP000225277">
    <property type="component" value="Unassembled WGS sequence"/>
</dbReference>
<evidence type="ECO:0000256" key="2">
    <source>
        <dbReference type="SAM" id="SignalP"/>
    </source>
</evidence>